<feature type="domain" description="DUF418" evidence="2">
    <location>
        <begin position="277"/>
        <end position="431"/>
    </location>
</feature>
<dbReference type="InterPro" id="IPR007349">
    <property type="entry name" value="DUF418"/>
</dbReference>
<dbReference type="PANTHER" id="PTHR30590">
    <property type="entry name" value="INNER MEMBRANE PROTEIN"/>
    <property type="match status" value="1"/>
</dbReference>
<feature type="transmembrane region" description="Helical" evidence="1">
    <location>
        <begin position="284"/>
        <end position="308"/>
    </location>
</feature>
<keyword evidence="1" id="KW-0812">Transmembrane</keyword>
<dbReference type="Proteomes" id="UP000610594">
    <property type="component" value="Unassembled WGS sequence"/>
</dbReference>
<accession>A0ABX0MRE1</accession>
<feature type="transmembrane region" description="Helical" evidence="1">
    <location>
        <begin position="250"/>
        <end position="272"/>
    </location>
</feature>
<protein>
    <submittedName>
        <fullName evidence="3">DUF418 domain-containing protein</fullName>
    </submittedName>
</protein>
<feature type="transmembrane region" description="Helical" evidence="1">
    <location>
        <begin position="185"/>
        <end position="201"/>
    </location>
</feature>
<feature type="transmembrane region" description="Helical" evidence="1">
    <location>
        <begin position="208"/>
        <end position="230"/>
    </location>
</feature>
<feature type="transmembrane region" description="Helical" evidence="1">
    <location>
        <begin position="393"/>
        <end position="414"/>
    </location>
</feature>
<feature type="transmembrane region" description="Helical" evidence="1">
    <location>
        <begin position="162"/>
        <end position="179"/>
    </location>
</feature>
<evidence type="ECO:0000259" key="2">
    <source>
        <dbReference type="Pfam" id="PF04235"/>
    </source>
</evidence>
<dbReference type="Pfam" id="PF04235">
    <property type="entry name" value="DUF418"/>
    <property type="match status" value="1"/>
</dbReference>
<proteinExistence type="predicted"/>
<keyword evidence="1" id="KW-1133">Transmembrane helix</keyword>
<feature type="transmembrane region" description="Helical" evidence="1">
    <location>
        <begin position="368"/>
        <end position="387"/>
    </location>
</feature>
<dbReference type="PANTHER" id="PTHR30590:SF3">
    <property type="entry name" value="HYPOTHETICAL MEMBRANE SPANNING PROTEIN"/>
    <property type="match status" value="1"/>
</dbReference>
<name>A0ABX0MRE1_9BURK</name>
<feature type="transmembrane region" description="Helical" evidence="1">
    <location>
        <begin position="125"/>
        <end position="142"/>
    </location>
</feature>
<keyword evidence="1" id="KW-0472">Membrane</keyword>
<comment type="caution">
    <text evidence="3">The sequence shown here is derived from an EMBL/GenBank/DDBJ whole genome shotgun (WGS) entry which is preliminary data.</text>
</comment>
<evidence type="ECO:0000313" key="4">
    <source>
        <dbReference type="Proteomes" id="UP000610594"/>
    </source>
</evidence>
<dbReference type="InterPro" id="IPR052529">
    <property type="entry name" value="Bact_Transport_Assoc"/>
</dbReference>
<feature type="transmembrane region" description="Helical" evidence="1">
    <location>
        <begin position="328"/>
        <end position="347"/>
    </location>
</feature>
<organism evidence="3 4">
    <name type="scientific">Massilia genomosp. 1</name>
    <dbReference type="NCBI Taxonomy" id="2609280"/>
    <lineage>
        <taxon>Bacteria</taxon>
        <taxon>Pseudomonadati</taxon>
        <taxon>Pseudomonadota</taxon>
        <taxon>Betaproteobacteria</taxon>
        <taxon>Burkholderiales</taxon>
        <taxon>Oxalobacteraceae</taxon>
        <taxon>Telluria group</taxon>
        <taxon>Massilia</taxon>
    </lineage>
</organism>
<dbReference type="EMBL" id="WHJF01000024">
    <property type="protein sequence ID" value="NHZ62931.1"/>
    <property type="molecule type" value="Genomic_DNA"/>
</dbReference>
<keyword evidence="4" id="KW-1185">Reference proteome</keyword>
<gene>
    <name evidence="3" type="ORF">F1735_11555</name>
</gene>
<evidence type="ECO:0000313" key="3">
    <source>
        <dbReference type="EMBL" id="NHZ62931.1"/>
    </source>
</evidence>
<feature type="transmembrane region" description="Helical" evidence="1">
    <location>
        <begin position="6"/>
        <end position="27"/>
    </location>
</feature>
<reference evidence="3 4" key="1">
    <citation type="submission" date="2019-10" db="EMBL/GenBank/DDBJ databases">
        <title>Taxonomy of Antarctic Massilia spp.: description of Massilia rubra sp. nov., Massilia aquatica sp. nov., Massilia mucilaginosa sp. nov., Massilia frigida sp. nov. isolated from streams, lakes and regoliths.</title>
        <authorList>
            <person name="Holochova P."/>
            <person name="Sedlacek I."/>
            <person name="Kralova S."/>
            <person name="Maslanova I."/>
            <person name="Busse H.-J."/>
            <person name="Stankova E."/>
            <person name="Vrbovska V."/>
            <person name="Kovarovic V."/>
            <person name="Bartak M."/>
            <person name="Svec P."/>
            <person name="Pantucek R."/>
        </authorList>
    </citation>
    <scope>NUCLEOTIDE SEQUENCE [LARGE SCALE GENOMIC DNA]</scope>
    <source>
        <strain evidence="3 4">CCM 8694</strain>
    </source>
</reference>
<feature type="transmembrane region" description="Helical" evidence="1">
    <location>
        <begin position="83"/>
        <end position="105"/>
    </location>
</feature>
<sequence>MSTKVIMLMAAIAVSIPTAAFTLSSPCSGTRRCRRLRNLRDLMGRRKRRRPISHADRSAVSNRRQAPCYIVVFSMWPSMKQRIVGFDLARALAVIGMVIVNFKVVMHASAPDAPWWLAIFDALDGRASALFVVLAGIGLSLLSKRARESGDAAALRAARGGILKRAAFLFVAGLLYVQVWPADILHYYGAYMLIGALALSWRSGAVLAAAAAMLAGFVLLAALFDYGAGWNWDTLAYAGFWTPTGFLRNLFFNGFHPVFPWAGFLLLGMALGRVDLQSPTALRRVFIGGLAMGVAAESAMAIGALFAAPAGGIWQHLWSSGPLPPLPLYWIAAAGDAMAVLAACVWIGQRWPHARLLTPLVHTGQLALTLYIAHVVIGMGVLEALGLLNGRTLAFAIGSALVFSAAAILGAHLWRRRFALGPVEWLMRRCTG</sequence>
<evidence type="ECO:0000256" key="1">
    <source>
        <dbReference type="SAM" id="Phobius"/>
    </source>
</evidence>